<dbReference type="EMBL" id="ANKD01000616">
    <property type="protein sequence ID" value="EPC71881.1"/>
    <property type="molecule type" value="Genomic_DNA"/>
</dbReference>
<dbReference type="InterPro" id="IPR041685">
    <property type="entry name" value="AAA_GajA/Old/RecF-like"/>
</dbReference>
<reference evidence="6 7" key="1">
    <citation type="journal article" date="2013" name="PLoS ONE">
        <title>Lactobacillus paracasei comparative genomics: towards species pan-genome definition and exploitation of diversity.</title>
        <authorList>
            <person name="Smokvina T."/>
            <person name="Wels M."/>
            <person name="Polka J."/>
            <person name="Chervaux C."/>
            <person name="Brisse S."/>
            <person name="Boekhorst J."/>
            <person name="van Hylckama Vlieg J.E."/>
            <person name="Siezen R.J."/>
        </authorList>
    </citation>
    <scope>NUCLEOTIDE SEQUENCE [LARGE SCALE GENOMIC DNA]</scope>
    <source>
        <strain evidence="6 7">Lpp71</strain>
    </source>
</reference>
<dbReference type="PANTHER" id="PTHR32114:SF2">
    <property type="entry name" value="ABC TRANSPORTER ABCH.3"/>
    <property type="match status" value="1"/>
</dbReference>
<feature type="domain" description="Endonuclease GajA/Old nuclease/RecF-like AAA" evidence="5">
    <location>
        <begin position="1"/>
        <end position="285"/>
    </location>
</feature>
<evidence type="ECO:0000256" key="2">
    <source>
        <dbReference type="ARBA" id="ARBA00011322"/>
    </source>
</evidence>
<evidence type="ECO:0000259" key="5">
    <source>
        <dbReference type="Pfam" id="PF13175"/>
    </source>
</evidence>
<dbReference type="Proteomes" id="UP000014252">
    <property type="component" value="Unassembled WGS sequence"/>
</dbReference>
<protein>
    <recommendedName>
        <fullName evidence="3">Nuclease SbcCD subunit C</fullName>
    </recommendedName>
</protein>
<evidence type="ECO:0000256" key="3">
    <source>
        <dbReference type="ARBA" id="ARBA00013368"/>
    </source>
</evidence>
<dbReference type="Pfam" id="PF13175">
    <property type="entry name" value="AAA_15"/>
    <property type="match status" value="1"/>
</dbReference>
<dbReference type="SUPFAM" id="SSF52540">
    <property type="entry name" value="P-loop containing nucleoside triphosphate hydrolases"/>
    <property type="match status" value="1"/>
</dbReference>
<evidence type="ECO:0000256" key="4">
    <source>
        <dbReference type="SAM" id="Coils"/>
    </source>
</evidence>
<dbReference type="PANTHER" id="PTHR32114">
    <property type="entry name" value="ABC TRANSPORTER ABCH.3"/>
    <property type="match status" value="1"/>
</dbReference>
<comment type="caution">
    <text evidence="6">The sequence shown here is derived from an EMBL/GenBank/DDBJ whole genome shotgun (WGS) entry which is preliminary data.</text>
</comment>
<name>A0A8E0MDZ2_LACPA</name>
<evidence type="ECO:0000313" key="7">
    <source>
        <dbReference type="Proteomes" id="UP000014252"/>
    </source>
</evidence>
<sequence length="669" mass="76244">MKLQNLKLENFRQFYNPQEIDFAANDKNVTLIIGVNGTGKTGIFRAIIFALYGEQRLQQDTTGEKVHLVNFQKLRENSEKPVIATVTLQFEYDNKQYILVRKIAESEQNGEIQEISQDASLSLISDDGETNEVIHDANSVTDFISQILPARVRNFFFFDAERLQLLTDLSSNSSSTNIKQGVQDILQVSNLQRSLNILKRLHDTEMRSISAASGDPEIERLSQQIDKDQSRVNEIQKENTYYQQKVQAAQAEIQNVEKQLADNKQLQQDKKDVDAQKKIKETADNAVVTTLKNMIGDIEPCSSILARDMFPQIMPQIKDMREDQRDLFSKQVLTQSLQNGVCMLCGNDLGNHPEAERHINKLLENYQSSELSGILDLVERANERINEDLQILPDKMNNNYQSLVKSTEEAEKAQAIIDRKSVSLDANMDMERNLEEKEHTTLPELHATVNDNKAKIISNEDKLEQLSDQINENQKNREVKLNEQSELAIQRSVADKTISILKELQTIVSEYDDEARSELSQQVKYMFNQLITEQDQNLIKEVNISKNYEMEILGENGINLLNDISMGQSQVLSLAFIFALAKLASKGRDEIDFPLFVDTPFARLDSQIRDHIVQKTPGLSSQWVLLLTDTEFTSREKTSFIKSNGVGYVYKLQKDSDGQTSILKSTFED</sequence>
<proteinExistence type="inferred from homology"/>
<dbReference type="AlphaFoldDB" id="A0A8E0MDZ2"/>
<feature type="coiled-coil region" evidence="4">
    <location>
        <begin position="456"/>
        <end position="483"/>
    </location>
</feature>
<evidence type="ECO:0000313" key="6">
    <source>
        <dbReference type="EMBL" id="EPC71881.1"/>
    </source>
</evidence>
<dbReference type="InterPro" id="IPR027417">
    <property type="entry name" value="P-loop_NTPase"/>
</dbReference>
<accession>A0A8E0MDZ2</accession>
<dbReference type="Gene3D" id="3.40.50.300">
    <property type="entry name" value="P-loop containing nucleotide triphosphate hydrolases"/>
    <property type="match status" value="2"/>
</dbReference>
<gene>
    <name evidence="6" type="ORF">Lpp71_12100</name>
</gene>
<keyword evidence="4" id="KW-0175">Coiled coil</keyword>
<organism evidence="6 7">
    <name type="scientific">Lacticaseibacillus paracasei subsp. paracasei Lpp71</name>
    <dbReference type="NCBI Taxonomy" id="1256207"/>
    <lineage>
        <taxon>Bacteria</taxon>
        <taxon>Bacillati</taxon>
        <taxon>Bacillota</taxon>
        <taxon>Bacilli</taxon>
        <taxon>Lactobacillales</taxon>
        <taxon>Lactobacillaceae</taxon>
        <taxon>Lacticaseibacillus</taxon>
    </lineage>
</organism>
<evidence type="ECO:0000256" key="1">
    <source>
        <dbReference type="ARBA" id="ARBA00006930"/>
    </source>
</evidence>
<comment type="subunit">
    <text evidence="2">Heterodimer of SbcC and SbcD.</text>
</comment>
<comment type="similarity">
    <text evidence="1">Belongs to the SMC family. SbcC subfamily.</text>
</comment>
<feature type="coiled-coil region" evidence="4">
    <location>
        <begin position="218"/>
        <end position="276"/>
    </location>
</feature>